<dbReference type="GO" id="GO:0015833">
    <property type="term" value="P:peptide transport"/>
    <property type="evidence" value="ECO:0007669"/>
    <property type="project" value="InterPro"/>
</dbReference>
<reference evidence="5" key="1">
    <citation type="journal article" date="2014" name="Front. Microbiol.">
        <title>High frequency of phylogenetically diverse reductive dehalogenase-homologous genes in deep subseafloor sedimentary metagenomes.</title>
        <authorList>
            <person name="Kawai M."/>
            <person name="Futagami T."/>
            <person name="Toyoda A."/>
            <person name="Takaki Y."/>
            <person name="Nishi S."/>
            <person name="Hori S."/>
            <person name="Arai W."/>
            <person name="Tsubouchi T."/>
            <person name="Morono Y."/>
            <person name="Uchiyama I."/>
            <person name="Ito T."/>
            <person name="Fujiyama A."/>
            <person name="Inagaki F."/>
            <person name="Takami H."/>
        </authorList>
    </citation>
    <scope>NUCLEOTIDE SEQUENCE</scope>
    <source>
        <strain evidence="5">Expedition CK06-06</strain>
    </source>
</reference>
<evidence type="ECO:0000256" key="1">
    <source>
        <dbReference type="ARBA" id="ARBA00022448"/>
    </source>
</evidence>
<dbReference type="GO" id="GO:0005524">
    <property type="term" value="F:ATP binding"/>
    <property type="evidence" value="ECO:0007669"/>
    <property type="project" value="UniProtKB-KW"/>
</dbReference>
<dbReference type="Pfam" id="PF08352">
    <property type="entry name" value="oligo_HPY"/>
    <property type="match status" value="1"/>
</dbReference>
<proteinExistence type="predicted"/>
<feature type="domain" description="Oligopeptide/dipeptide ABC transporter C-terminal" evidence="4">
    <location>
        <begin position="1"/>
        <end position="47"/>
    </location>
</feature>
<evidence type="ECO:0000256" key="2">
    <source>
        <dbReference type="ARBA" id="ARBA00022741"/>
    </source>
</evidence>
<evidence type="ECO:0000256" key="3">
    <source>
        <dbReference type="ARBA" id="ARBA00022840"/>
    </source>
</evidence>
<organism evidence="5">
    <name type="scientific">marine sediment metagenome</name>
    <dbReference type="NCBI Taxonomy" id="412755"/>
    <lineage>
        <taxon>unclassified sequences</taxon>
        <taxon>metagenomes</taxon>
        <taxon>ecological metagenomes</taxon>
    </lineage>
</organism>
<comment type="caution">
    <text evidence="5">The sequence shown here is derived from an EMBL/GenBank/DDBJ whole genome shotgun (WGS) entry which is preliminary data.</text>
</comment>
<evidence type="ECO:0000259" key="4">
    <source>
        <dbReference type="Pfam" id="PF08352"/>
    </source>
</evidence>
<dbReference type="NCBIfam" id="TIGR01727">
    <property type="entry name" value="oligo_HPY"/>
    <property type="match status" value="1"/>
</dbReference>
<protein>
    <recommendedName>
        <fullName evidence="4">Oligopeptide/dipeptide ABC transporter C-terminal domain-containing protein</fullName>
    </recommendedName>
</protein>
<keyword evidence="3" id="KW-0067">ATP-binding</keyword>
<gene>
    <name evidence="5" type="ORF">S01H1_37749</name>
</gene>
<name>X0V673_9ZZZZ</name>
<keyword evidence="2" id="KW-0547">Nucleotide-binding</keyword>
<dbReference type="Gene3D" id="3.40.50.300">
    <property type="entry name" value="P-loop containing nucleotide triphosphate hydrolases"/>
    <property type="match status" value="1"/>
</dbReference>
<dbReference type="AlphaFoldDB" id="X0V673"/>
<dbReference type="EMBL" id="BARS01023718">
    <property type="protein sequence ID" value="GAG13600.1"/>
    <property type="molecule type" value="Genomic_DNA"/>
</dbReference>
<sequence length="74" mass="8202">ALLSAVPVLNPEEKTSRITLEGDIPNPANTPSGCYFHPRCRYAMERCKIDVPDLKKLSDNHKVRCLMNSGYGIG</sequence>
<evidence type="ECO:0000313" key="5">
    <source>
        <dbReference type="EMBL" id="GAG13600.1"/>
    </source>
</evidence>
<accession>X0V673</accession>
<dbReference type="PANTHER" id="PTHR43067:SF3">
    <property type="entry name" value="MALTOSE ABC TRANSPORTER, ATP-BINDING PROTEIN"/>
    <property type="match status" value="1"/>
</dbReference>
<keyword evidence="1" id="KW-0813">Transport</keyword>
<feature type="non-terminal residue" evidence="5">
    <location>
        <position position="1"/>
    </location>
</feature>
<dbReference type="InterPro" id="IPR027417">
    <property type="entry name" value="P-loop_NTPase"/>
</dbReference>
<dbReference type="PANTHER" id="PTHR43067">
    <property type="entry name" value="OLIGOPEPTIDE/DIPEPTIDE ABC TRANSPORTER, ATPASE SUBUNIT"/>
    <property type="match status" value="1"/>
</dbReference>
<dbReference type="InterPro" id="IPR013563">
    <property type="entry name" value="Oligopep_ABC_C"/>
</dbReference>